<dbReference type="EMBL" id="JAHXZJ010000001">
    <property type="protein sequence ID" value="KAH0567315.1"/>
    <property type="molecule type" value="Genomic_DNA"/>
</dbReference>
<evidence type="ECO:0000313" key="1">
    <source>
        <dbReference type="EMBL" id="KAH0567315.1"/>
    </source>
</evidence>
<dbReference type="AlphaFoldDB" id="A0AAV7J3U0"/>
<keyword evidence="2" id="KW-1185">Reference proteome</keyword>
<evidence type="ECO:0000313" key="2">
    <source>
        <dbReference type="Proteomes" id="UP000826195"/>
    </source>
</evidence>
<dbReference type="Proteomes" id="UP000826195">
    <property type="component" value="Unassembled WGS sequence"/>
</dbReference>
<organism evidence="1 2">
    <name type="scientific">Cotesia glomerata</name>
    <name type="common">Lepidopteran parasitic wasp</name>
    <name type="synonym">Apanteles glomeratus</name>
    <dbReference type="NCBI Taxonomy" id="32391"/>
    <lineage>
        <taxon>Eukaryota</taxon>
        <taxon>Metazoa</taxon>
        <taxon>Ecdysozoa</taxon>
        <taxon>Arthropoda</taxon>
        <taxon>Hexapoda</taxon>
        <taxon>Insecta</taxon>
        <taxon>Pterygota</taxon>
        <taxon>Neoptera</taxon>
        <taxon>Endopterygota</taxon>
        <taxon>Hymenoptera</taxon>
        <taxon>Apocrita</taxon>
        <taxon>Ichneumonoidea</taxon>
        <taxon>Braconidae</taxon>
        <taxon>Microgastrinae</taxon>
        <taxon>Cotesia</taxon>
    </lineage>
</organism>
<name>A0AAV7J3U0_COTGL</name>
<reference evidence="1 2" key="1">
    <citation type="journal article" date="2021" name="J. Hered.">
        <title>A chromosome-level genome assembly of the parasitoid wasp, Cotesia glomerata (Hymenoptera: Braconidae).</title>
        <authorList>
            <person name="Pinto B.J."/>
            <person name="Weis J.J."/>
            <person name="Gamble T."/>
            <person name="Ode P.J."/>
            <person name="Paul R."/>
            <person name="Zaspel J.M."/>
        </authorList>
    </citation>
    <scope>NUCLEOTIDE SEQUENCE [LARGE SCALE GENOMIC DNA]</scope>
    <source>
        <strain evidence="1">CgM1</strain>
    </source>
</reference>
<sequence>MYSEDSQVNREEASRELLLFPCQPYALLAELTSSSNLALYLRFNFTLHRTSRIGMQDAEDQDENLLEEENLSFQSEKKLYAPTRVS</sequence>
<proteinExistence type="predicted"/>
<gene>
    <name evidence="1" type="ORF">KQX54_008354</name>
</gene>
<protein>
    <submittedName>
        <fullName evidence="1">Uncharacterized protein</fullName>
    </submittedName>
</protein>
<accession>A0AAV7J3U0</accession>
<comment type="caution">
    <text evidence="1">The sequence shown here is derived from an EMBL/GenBank/DDBJ whole genome shotgun (WGS) entry which is preliminary data.</text>
</comment>